<keyword evidence="1" id="KW-0808">Transferase</keyword>
<dbReference type="EMBL" id="QBKS01000001">
    <property type="protein sequence ID" value="PTX55416.1"/>
    <property type="molecule type" value="Genomic_DNA"/>
</dbReference>
<dbReference type="SUPFAM" id="SSF48452">
    <property type="entry name" value="TPR-like"/>
    <property type="match status" value="1"/>
</dbReference>
<evidence type="ECO:0000256" key="1">
    <source>
        <dbReference type="ARBA" id="ARBA00022679"/>
    </source>
</evidence>
<evidence type="ECO:0000313" key="2">
    <source>
        <dbReference type="EMBL" id="PTX55416.1"/>
    </source>
</evidence>
<dbReference type="PANTHER" id="PTHR12788:SF10">
    <property type="entry name" value="PROTEIN-TYROSINE SULFOTRANSFERASE"/>
    <property type="match status" value="1"/>
</dbReference>
<organism evidence="2 3">
    <name type="scientific">Litoreibacter ponti</name>
    <dbReference type="NCBI Taxonomy" id="1510457"/>
    <lineage>
        <taxon>Bacteria</taxon>
        <taxon>Pseudomonadati</taxon>
        <taxon>Pseudomonadota</taxon>
        <taxon>Alphaproteobacteria</taxon>
        <taxon>Rhodobacterales</taxon>
        <taxon>Roseobacteraceae</taxon>
        <taxon>Litoreibacter</taxon>
    </lineage>
</organism>
<dbReference type="InterPro" id="IPR027417">
    <property type="entry name" value="P-loop_NTPase"/>
</dbReference>
<dbReference type="GO" id="GO:0042802">
    <property type="term" value="F:identical protein binding"/>
    <property type="evidence" value="ECO:0007669"/>
    <property type="project" value="InterPro"/>
</dbReference>
<dbReference type="GO" id="GO:0008476">
    <property type="term" value="F:protein-tyrosine sulfotransferase activity"/>
    <property type="evidence" value="ECO:0007669"/>
    <property type="project" value="InterPro"/>
</dbReference>
<dbReference type="Proteomes" id="UP000243978">
    <property type="component" value="Unassembled WGS sequence"/>
</dbReference>
<dbReference type="InterPro" id="IPR011990">
    <property type="entry name" value="TPR-like_helical_dom_sf"/>
</dbReference>
<dbReference type="InterPro" id="IPR011717">
    <property type="entry name" value="TPR-4"/>
</dbReference>
<dbReference type="RefSeq" id="WP_158269876.1">
    <property type="nucleotide sequence ID" value="NZ_QBKS01000001.1"/>
</dbReference>
<name>A0A2T6BH97_9RHOB</name>
<evidence type="ECO:0000313" key="3">
    <source>
        <dbReference type="Proteomes" id="UP000243978"/>
    </source>
</evidence>
<reference evidence="2 3" key="1">
    <citation type="submission" date="2018-04" db="EMBL/GenBank/DDBJ databases">
        <title>Genomic Encyclopedia of Archaeal and Bacterial Type Strains, Phase II (KMG-II): from individual species to whole genera.</title>
        <authorList>
            <person name="Goeker M."/>
        </authorList>
    </citation>
    <scope>NUCLEOTIDE SEQUENCE [LARGE SCALE GENOMIC DNA]</scope>
    <source>
        <strain evidence="2 3">DSM 100977</strain>
    </source>
</reference>
<dbReference type="AlphaFoldDB" id="A0A2T6BH97"/>
<dbReference type="Gene3D" id="3.40.50.300">
    <property type="entry name" value="P-loop containing nucleotide triphosphate hydrolases"/>
    <property type="match status" value="1"/>
</dbReference>
<accession>A0A2T6BH97</accession>
<dbReference type="Pfam" id="PF07721">
    <property type="entry name" value="TPR_4"/>
    <property type="match status" value="2"/>
</dbReference>
<comment type="caution">
    <text evidence="2">The sequence shown here is derived from an EMBL/GenBank/DDBJ whole genome shotgun (WGS) entry which is preliminary data.</text>
</comment>
<dbReference type="OrthoDB" id="9800698at2"/>
<dbReference type="InterPro" id="IPR026634">
    <property type="entry name" value="TPST-like"/>
</dbReference>
<protein>
    <submittedName>
        <fullName evidence="2">Tetratricopeptide repeat protein</fullName>
    </submittedName>
</protein>
<keyword evidence="3" id="KW-1185">Reference proteome</keyword>
<dbReference type="SUPFAM" id="SSF52540">
    <property type="entry name" value="P-loop containing nucleoside triphosphate hydrolases"/>
    <property type="match status" value="1"/>
</dbReference>
<gene>
    <name evidence="2" type="ORF">C8N43_0050</name>
</gene>
<dbReference type="Pfam" id="PF13469">
    <property type="entry name" value="Sulfotransfer_3"/>
    <property type="match status" value="1"/>
</dbReference>
<proteinExistence type="predicted"/>
<dbReference type="Gene3D" id="1.25.40.10">
    <property type="entry name" value="Tetratricopeptide repeat domain"/>
    <property type="match status" value="1"/>
</dbReference>
<dbReference type="PANTHER" id="PTHR12788">
    <property type="entry name" value="PROTEIN-TYROSINE SULFOTRANSFERASE 2"/>
    <property type="match status" value="1"/>
</dbReference>
<sequence>MGKFDRSIQEARAKAQQGDLTAALAAVDVALAEVRQVYIFRARLLQALGRPREALRDMERIDGPDAEPAFLEMKAKLEEQLDLFQSAIDTLTRILPRAKSPAPILARRAMLYQALGQIEHSVGDLDAAIARSPSDTELYRLRTRIVPATVTDPAIAQMEKMRGSVKTGSAQAMHLHFALAKVYEDLGRHDEAFELLTSGNRIMRTLQPYDIDTRKREVAAYQSAFADVGGARGASDFAPIFVTGMPRSGTTLTEQILSAHPDVCAGGETRAFLAQMQAHLGDPMMPPKAGLNLTQKSLTELGAAYARDMIERFGPSPRHTDKSIQTLLYAGAVLAALPRAHIVVVRRNPHAVALSLYKQVFQPGKQLFSYDLEDIRAYQKSFDEMVAFWGTRLTERFHIIDYEDLVTAPEASIRDLLDRVELGFDAACLAPETNPRAVRTLSAMSVRQPINSAALDTWRRYARQLGVSADA</sequence>